<keyword evidence="2" id="KW-1185">Reference proteome</keyword>
<evidence type="ECO:0000313" key="2">
    <source>
        <dbReference type="Proteomes" id="UP000184330"/>
    </source>
</evidence>
<sequence length="498" mass="54965">MATNVAETPARLKSTVLPKLPTFHSQAGTAVHANSLTSKLLHTSSRLTEFEVPRLLPSSRLPGVFTSAPDYTSITLHSSQGWKSYNSGLLYEFPNIPEYQPALSDIEIRVLELLVTRAASVLYGTGLFELAEIDSFDLYNEYKRGCPRLRSSPWISPPCAFVLFSGTRYGLDPLLRNVLSRKNMPLDLACSSQITDLIPAADVNQLLMLRLPSLFAGFCQRFLDTQDDVAMIAAEQLVNGMDLDESWRERNLSGTASPEVPQLATRPVAGKRSHIDDFSENTVTCFIANDEEAKRRRGEDEFQDMNSALQRAGIKFGIFGGYAIAVIGGQRESKDIDCVAALSKQQVLSMLDEKGGFLQSLRPVRIMSPSFGAQYSMRHIQPKAVAINGESLGSGTSAFLDPVYLFKGMLRAAATRAKFHDLVDLKWLEGRFSREIQSRRVELNLQYIGLAMKRYPELELRFKRIGADIDGAKKAAGSLGLNNLPRPAPGDVLLGLLS</sequence>
<evidence type="ECO:0000313" key="1">
    <source>
        <dbReference type="EMBL" id="CZR57979.1"/>
    </source>
</evidence>
<reference evidence="1 2" key="1">
    <citation type="submission" date="2016-03" db="EMBL/GenBank/DDBJ databases">
        <authorList>
            <person name="Ploux O."/>
        </authorList>
    </citation>
    <scope>NUCLEOTIDE SEQUENCE [LARGE SCALE GENOMIC DNA]</scope>
    <source>
        <strain evidence="1 2">UAMH 11012</strain>
    </source>
</reference>
<protein>
    <submittedName>
        <fullName evidence="1">Uncharacterized protein</fullName>
    </submittedName>
</protein>
<gene>
    <name evidence="1" type="ORF">PAC_07869</name>
</gene>
<dbReference type="OrthoDB" id="3259529at2759"/>
<name>A0A1L7WYY3_9HELO</name>
<organism evidence="1 2">
    <name type="scientific">Phialocephala subalpina</name>
    <dbReference type="NCBI Taxonomy" id="576137"/>
    <lineage>
        <taxon>Eukaryota</taxon>
        <taxon>Fungi</taxon>
        <taxon>Dikarya</taxon>
        <taxon>Ascomycota</taxon>
        <taxon>Pezizomycotina</taxon>
        <taxon>Leotiomycetes</taxon>
        <taxon>Helotiales</taxon>
        <taxon>Mollisiaceae</taxon>
        <taxon>Phialocephala</taxon>
        <taxon>Phialocephala fortinii species complex</taxon>
    </lineage>
</organism>
<proteinExistence type="predicted"/>
<accession>A0A1L7WYY3</accession>
<dbReference type="AlphaFoldDB" id="A0A1L7WYY3"/>
<dbReference type="Proteomes" id="UP000184330">
    <property type="component" value="Unassembled WGS sequence"/>
</dbReference>
<dbReference type="EMBL" id="FJOG01000011">
    <property type="protein sequence ID" value="CZR57979.1"/>
    <property type="molecule type" value="Genomic_DNA"/>
</dbReference>